<evidence type="ECO:0000313" key="2">
    <source>
        <dbReference type="EMBL" id="GBO18991.1"/>
    </source>
</evidence>
<organism evidence="2 3">
    <name type="scientific">Araneus ventricosus</name>
    <name type="common">Orbweaver spider</name>
    <name type="synonym">Epeira ventricosa</name>
    <dbReference type="NCBI Taxonomy" id="182803"/>
    <lineage>
        <taxon>Eukaryota</taxon>
        <taxon>Metazoa</taxon>
        <taxon>Ecdysozoa</taxon>
        <taxon>Arthropoda</taxon>
        <taxon>Chelicerata</taxon>
        <taxon>Arachnida</taxon>
        <taxon>Araneae</taxon>
        <taxon>Araneomorphae</taxon>
        <taxon>Entelegynae</taxon>
        <taxon>Araneoidea</taxon>
        <taxon>Araneidae</taxon>
        <taxon>Araneus</taxon>
    </lineage>
</organism>
<sequence length="110" mass="12328">MEDLTRIPFQVAVGVSANTTCKESSRHNTPWMPVKSVAKSTQQYGRFNKDSISKKQGWDASQHNMHESHPVTTPMDTTSLQQNQTNNMEDLTSDSILQVAKLDVSQIQHA</sequence>
<keyword evidence="3" id="KW-1185">Reference proteome</keyword>
<gene>
    <name evidence="2" type="ORF">AVEN_103603_1</name>
</gene>
<proteinExistence type="predicted"/>
<evidence type="ECO:0000256" key="1">
    <source>
        <dbReference type="SAM" id="MobiDB-lite"/>
    </source>
</evidence>
<evidence type="ECO:0000313" key="3">
    <source>
        <dbReference type="Proteomes" id="UP000499080"/>
    </source>
</evidence>
<comment type="caution">
    <text evidence="2">The sequence shown here is derived from an EMBL/GenBank/DDBJ whole genome shotgun (WGS) entry which is preliminary data.</text>
</comment>
<dbReference type="AlphaFoldDB" id="A0A4Y2V379"/>
<accession>A0A4Y2V379</accession>
<feature type="compositionally biased region" description="Polar residues" evidence="1">
    <location>
        <begin position="70"/>
        <end position="92"/>
    </location>
</feature>
<reference evidence="2 3" key="1">
    <citation type="journal article" date="2019" name="Sci. Rep.">
        <title>Orb-weaving spider Araneus ventricosus genome elucidates the spidroin gene catalogue.</title>
        <authorList>
            <person name="Kono N."/>
            <person name="Nakamura H."/>
            <person name="Ohtoshi R."/>
            <person name="Moran D.A.P."/>
            <person name="Shinohara A."/>
            <person name="Yoshida Y."/>
            <person name="Fujiwara M."/>
            <person name="Mori M."/>
            <person name="Tomita M."/>
            <person name="Arakawa K."/>
        </authorList>
    </citation>
    <scope>NUCLEOTIDE SEQUENCE [LARGE SCALE GENOMIC DNA]</scope>
</reference>
<dbReference type="Proteomes" id="UP000499080">
    <property type="component" value="Unassembled WGS sequence"/>
</dbReference>
<dbReference type="EMBL" id="BGPR01042553">
    <property type="protein sequence ID" value="GBO18991.1"/>
    <property type="molecule type" value="Genomic_DNA"/>
</dbReference>
<name>A0A4Y2V379_ARAVE</name>
<feature type="region of interest" description="Disordered" evidence="1">
    <location>
        <begin position="52"/>
        <end position="92"/>
    </location>
</feature>
<protein>
    <submittedName>
        <fullName evidence="2">Uncharacterized protein</fullName>
    </submittedName>
</protein>